<sequence length="30" mass="3609">MLGNKLAILNKKKEKDKKLKCQLYNNAFQW</sequence>
<reference evidence="1" key="2">
    <citation type="journal article" date="2015" name="Fish Shellfish Immunol.">
        <title>Early steps in the European eel (Anguilla anguilla)-Vibrio vulnificus interaction in the gills: Role of the RtxA13 toxin.</title>
        <authorList>
            <person name="Callol A."/>
            <person name="Pajuelo D."/>
            <person name="Ebbesson L."/>
            <person name="Teles M."/>
            <person name="MacKenzie S."/>
            <person name="Amaro C."/>
        </authorList>
    </citation>
    <scope>NUCLEOTIDE SEQUENCE</scope>
</reference>
<evidence type="ECO:0000313" key="1">
    <source>
        <dbReference type="EMBL" id="JAH33045.1"/>
    </source>
</evidence>
<dbReference type="AlphaFoldDB" id="A0A0E9RXD7"/>
<name>A0A0E9RXD7_ANGAN</name>
<protein>
    <submittedName>
        <fullName evidence="1">Uncharacterized protein</fullName>
    </submittedName>
</protein>
<dbReference type="EMBL" id="GBXM01075532">
    <property type="protein sequence ID" value="JAH33045.1"/>
    <property type="molecule type" value="Transcribed_RNA"/>
</dbReference>
<reference evidence="1" key="1">
    <citation type="submission" date="2014-11" db="EMBL/GenBank/DDBJ databases">
        <authorList>
            <person name="Amaro Gonzalez C."/>
        </authorList>
    </citation>
    <scope>NUCLEOTIDE SEQUENCE</scope>
</reference>
<accession>A0A0E9RXD7</accession>
<organism evidence="1">
    <name type="scientific">Anguilla anguilla</name>
    <name type="common">European freshwater eel</name>
    <name type="synonym">Muraena anguilla</name>
    <dbReference type="NCBI Taxonomy" id="7936"/>
    <lineage>
        <taxon>Eukaryota</taxon>
        <taxon>Metazoa</taxon>
        <taxon>Chordata</taxon>
        <taxon>Craniata</taxon>
        <taxon>Vertebrata</taxon>
        <taxon>Euteleostomi</taxon>
        <taxon>Actinopterygii</taxon>
        <taxon>Neopterygii</taxon>
        <taxon>Teleostei</taxon>
        <taxon>Anguilliformes</taxon>
        <taxon>Anguillidae</taxon>
        <taxon>Anguilla</taxon>
    </lineage>
</organism>
<proteinExistence type="predicted"/>